<dbReference type="eggNOG" id="ENOG5033Y77">
    <property type="taxonomic scope" value="Bacteria"/>
</dbReference>
<evidence type="ECO:0000313" key="2">
    <source>
        <dbReference type="EMBL" id="EWH11876.1"/>
    </source>
</evidence>
<proteinExistence type="predicted"/>
<dbReference type="Gene3D" id="1.25.40.10">
    <property type="entry name" value="Tetratricopeptide repeat domain"/>
    <property type="match status" value="1"/>
</dbReference>
<keyword evidence="1" id="KW-0812">Transmembrane</keyword>
<sequence length="320" mass="36529">MRHWLLLFQIFLFALGLAVITGLFYLLWPVPSAPIAQQQTIDALHTDTSPSIAIEPNQPEEIPKQPSIAAQTEQPQIAQQSAPTRVKIKHYPTTSALESNIANIDLDQFKQEVSLDMYLSYLLALEKCMPFHRYANIDGTINISPQRLKNTLNQHASQGVPDHISQSLVEKINRCNGVKLSYIKRLYQEVTYVANQGNIQAMMMLSHLPDMALAGSNNAEKAQRIDYYHKQMMWLEQARQHGSLNALFNLAVRYHHGVSPDPVSAAAYYQVLQHYLPDYQYEDTVADLTDSMKTWQKAEVEQMTDLLIAEMDRLPNLYDW</sequence>
<keyword evidence="3" id="KW-1185">Reference proteome</keyword>
<dbReference type="AlphaFoldDB" id="W7QJ23"/>
<reference evidence="2 3" key="1">
    <citation type="journal article" date="2014" name="Genome Announc.">
        <title>Draft Genome Sequence of the Agar-Degrading Bacterium Catenovulum sp. Strain DS-2, Isolated from Intestines of Haliotis diversicolor.</title>
        <authorList>
            <person name="Shan D."/>
            <person name="Li X."/>
            <person name="Gu Z."/>
            <person name="Wei G."/>
            <person name="Gao Z."/>
            <person name="Shao Z."/>
        </authorList>
    </citation>
    <scope>NUCLEOTIDE SEQUENCE [LARGE SCALE GENOMIC DNA]</scope>
    <source>
        <strain evidence="2 3">DS-2</strain>
    </source>
</reference>
<evidence type="ECO:0000256" key="1">
    <source>
        <dbReference type="SAM" id="Phobius"/>
    </source>
</evidence>
<gene>
    <name evidence="2" type="ORF">DS2_01783</name>
</gene>
<dbReference type="InterPro" id="IPR011990">
    <property type="entry name" value="TPR-like_helical_dom_sf"/>
</dbReference>
<keyword evidence="1" id="KW-1133">Transmembrane helix</keyword>
<feature type="transmembrane region" description="Helical" evidence="1">
    <location>
        <begin position="7"/>
        <end position="28"/>
    </location>
</feature>
<dbReference type="EMBL" id="ARZY01000002">
    <property type="protein sequence ID" value="EWH11876.1"/>
    <property type="molecule type" value="Genomic_DNA"/>
</dbReference>
<dbReference type="Proteomes" id="UP000019276">
    <property type="component" value="Unassembled WGS sequence"/>
</dbReference>
<dbReference type="STRING" id="1328313.DS2_01783"/>
<keyword evidence="1" id="KW-0472">Membrane</keyword>
<organism evidence="2 3">
    <name type="scientific">Catenovulum agarivorans DS-2</name>
    <dbReference type="NCBI Taxonomy" id="1328313"/>
    <lineage>
        <taxon>Bacteria</taxon>
        <taxon>Pseudomonadati</taxon>
        <taxon>Pseudomonadota</taxon>
        <taxon>Gammaproteobacteria</taxon>
        <taxon>Alteromonadales</taxon>
        <taxon>Alteromonadaceae</taxon>
        <taxon>Catenovulum</taxon>
    </lineage>
</organism>
<protein>
    <recommendedName>
        <fullName evidence="4">Sel1 repeat family protein</fullName>
    </recommendedName>
</protein>
<evidence type="ECO:0000313" key="3">
    <source>
        <dbReference type="Proteomes" id="UP000019276"/>
    </source>
</evidence>
<dbReference type="RefSeq" id="WP_035012907.1">
    <property type="nucleotide sequence ID" value="NZ_ARZY01000002.1"/>
</dbReference>
<evidence type="ECO:0008006" key="4">
    <source>
        <dbReference type="Google" id="ProtNLM"/>
    </source>
</evidence>
<name>W7QJ23_9ALTE</name>
<accession>W7QJ23</accession>
<dbReference type="OrthoDB" id="6386190at2"/>
<comment type="caution">
    <text evidence="2">The sequence shown here is derived from an EMBL/GenBank/DDBJ whole genome shotgun (WGS) entry which is preliminary data.</text>
</comment>